<reference evidence="2 3" key="1">
    <citation type="submission" date="2016-08" db="EMBL/GenBank/DDBJ databases">
        <title>A Parts List for Fungal Cellulosomes Revealed by Comparative Genomics.</title>
        <authorList>
            <consortium name="DOE Joint Genome Institute"/>
            <person name="Haitjema C.H."/>
            <person name="Gilmore S.P."/>
            <person name="Henske J.K."/>
            <person name="Solomon K.V."/>
            <person name="De Groot R."/>
            <person name="Kuo A."/>
            <person name="Mondo S.J."/>
            <person name="Salamov A.A."/>
            <person name="Labutti K."/>
            <person name="Zhao Z."/>
            <person name="Chiniquy J."/>
            <person name="Barry K."/>
            <person name="Brewer H.M."/>
            <person name="Purvine S.O."/>
            <person name="Wright A.T."/>
            <person name="Boxma B."/>
            <person name="Van Alen T."/>
            <person name="Hackstein J.H."/>
            <person name="Baker S.E."/>
            <person name="Grigoriev I.V."/>
            <person name="O'Malley M.A."/>
        </authorList>
    </citation>
    <scope>NUCLEOTIDE SEQUENCE [LARGE SCALE GENOMIC DNA]</scope>
    <source>
        <strain evidence="2 3">G1</strain>
    </source>
</reference>
<name>A0A1Y2B151_9FUNG</name>
<proteinExistence type="predicted"/>
<evidence type="ECO:0000313" key="3">
    <source>
        <dbReference type="Proteomes" id="UP000193920"/>
    </source>
</evidence>
<protein>
    <submittedName>
        <fullName evidence="2">Uncharacterized protein</fullName>
    </submittedName>
</protein>
<accession>A0A1Y2B151</accession>
<gene>
    <name evidence="2" type="ORF">LY90DRAFT_90253</name>
</gene>
<dbReference type="EMBL" id="MCOG01000185">
    <property type="protein sequence ID" value="ORY28569.1"/>
    <property type="molecule type" value="Genomic_DNA"/>
</dbReference>
<comment type="caution">
    <text evidence="2">The sequence shown here is derived from an EMBL/GenBank/DDBJ whole genome shotgun (WGS) entry which is preliminary data.</text>
</comment>
<feature type="compositionally biased region" description="Low complexity" evidence="1">
    <location>
        <begin position="18"/>
        <end position="28"/>
    </location>
</feature>
<feature type="region of interest" description="Disordered" evidence="1">
    <location>
        <begin position="1"/>
        <end position="28"/>
    </location>
</feature>
<sequence>MKVSLPTSTDLSSPQTSENYNNKMNNKNNYYENEHLTSKFKGGLTYKGYSI</sequence>
<dbReference type="Proteomes" id="UP000193920">
    <property type="component" value="Unassembled WGS sequence"/>
</dbReference>
<evidence type="ECO:0000313" key="2">
    <source>
        <dbReference type="EMBL" id="ORY28569.1"/>
    </source>
</evidence>
<dbReference type="AlphaFoldDB" id="A0A1Y2B151"/>
<organism evidence="2 3">
    <name type="scientific">Neocallimastix californiae</name>
    <dbReference type="NCBI Taxonomy" id="1754190"/>
    <lineage>
        <taxon>Eukaryota</taxon>
        <taxon>Fungi</taxon>
        <taxon>Fungi incertae sedis</taxon>
        <taxon>Chytridiomycota</taxon>
        <taxon>Chytridiomycota incertae sedis</taxon>
        <taxon>Neocallimastigomycetes</taxon>
        <taxon>Neocallimastigales</taxon>
        <taxon>Neocallimastigaceae</taxon>
        <taxon>Neocallimastix</taxon>
    </lineage>
</organism>
<keyword evidence="3" id="KW-1185">Reference proteome</keyword>
<evidence type="ECO:0000256" key="1">
    <source>
        <dbReference type="SAM" id="MobiDB-lite"/>
    </source>
</evidence>
<feature type="compositionally biased region" description="Polar residues" evidence="1">
    <location>
        <begin position="1"/>
        <end position="17"/>
    </location>
</feature>